<dbReference type="OrthoDB" id="3552736at2759"/>
<dbReference type="EMBL" id="JH921455">
    <property type="protein sequence ID" value="EKD12616.1"/>
    <property type="molecule type" value="Genomic_DNA"/>
</dbReference>
<keyword evidence="1" id="KW-1133">Transmembrane helix</keyword>
<keyword evidence="1" id="KW-0812">Transmembrane</keyword>
<feature type="transmembrane region" description="Helical" evidence="1">
    <location>
        <begin position="37"/>
        <end position="59"/>
    </location>
</feature>
<reference evidence="2 3" key="1">
    <citation type="journal article" date="2012" name="BMC Genomics">
        <title>Sequencing the genome of Marssonina brunnea reveals fungus-poplar co-evolution.</title>
        <authorList>
            <person name="Zhu S."/>
            <person name="Cao Y.-Z."/>
            <person name="Jiang C."/>
            <person name="Tan B.-Y."/>
            <person name="Wang Z."/>
            <person name="Feng S."/>
            <person name="Zhang L."/>
            <person name="Su X.-H."/>
            <person name="Brejova B."/>
            <person name="Vinar T."/>
            <person name="Xu M."/>
            <person name="Wang M.-X."/>
            <person name="Zhang S.-G."/>
            <person name="Huang M.-R."/>
            <person name="Wu R."/>
            <person name="Zhou Y."/>
        </authorList>
    </citation>
    <scope>NUCLEOTIDE SEQUENCE [LARGE SCALE GENOMIC DNA]</scope>
    <source>
        <strain evidence="2 3">MB_m1</strain>
    </source>
</reference>
<accession>K1WIH3</accession>
<keyword evidence="1" id="KW-0472">Membrane</keyword>
<organism evidence="2 3">
    <name type="scientific">Marssonina brunnea f. sp. multigermtubi (strain MB_m1)</name>
    <name type="common">Marssonina leaf spot fungus</name>
    <dbReference type="NCBI Taxonomy" id="1072389"/>
    <lineage>
        <taxon>Eukaryota</taxon>
        <taxon>Fungi</taxon>
        <taxon>Dikarya</taxon>
        <taxon>Ascomycota</taxon>
        <taxon>Pezizomycotina</taxon>
        <taxon>Leotiomycetes</taxon>
        <taxon>Helotiales</taxon>
        <taxon>Drepanopezizaceae</taxon>
        <taxon>Drepanopeziza</taxon>
    </lineage>
</organism>
<dbReference type="AlphaFoldDB" id="K1WIH3"/>
<proteinExistence type="predicted"/>
<sequence>MANVWKSPIRSSDTMIFPSHKAERRYLDRGRGDETEIFLYWGLRTWTWVCLLGIQVGLLRIRRMRKTVPQETIPQATEIWAAVGLFWVCQSMLNGIGLAVFEVVLEELSLPASQNIGLVVEDEVSLRSVVDRIFVSWLVHHTVVFFADVIIPFSKDRGRSWEEVVTTAFSRVALTHTFLHAVVLGSTTPKATPVLPVIPRSDPCPDSSNYVVRLQRTNHPNEGHRIVGWNLWIGQDAMDEMREILGPPGGFGELGFSMSADGVRFEAMGKGTSFVLDFEVDVTVEKRRAVRRRKTK</sequence>
<dbReference type="KEGG" id="mbe:MBM_09185"/>
<dbReference type="Proteomes" id="UP000006753">
    <property type="component" value="Unassembled WGS sequence"/>
</dbReference>
<dbReference type="GeneID" id="18765120"/>
<evidence type="ECO:0000313" key="2">
    <source>
        <dbReference type="EMBL" id="EKD12616.1"/>
    </source>
</evidence>
<protein>
    <submittedName>
        <fullName evidence="2">Uncharacterized protein</fullName>
    </submittedName>
</protein>
<keyword evidence="3" id="KW-1185">Reference proteome</keyword>
<dbReference type="HOGENOM" id="CLU_940337_0_0_1"/>
<evidence type="ECO:0000313" key="3">
    <source>
        <dbReference type="Proteomes" id="UP000006753"/>
    </source>
</evidence>
<feature type="transmembrane region" description="Helical" evidence="1">
    <location>
        <begin position="79"/>
        <end position="101"/>
    </location>
</feature>
<dbReference type="InParanoid" id="K1WIH3"/>
<gene>
    <name evidence="2" type="ORF">MBM_09185</name>
</gene>
<evidence type="ECO:0000256" key="1">
    <source>
        <dbReference type="SAM" id="Phobius"/>
    </source>
</evidence>
<name>K1WIH3_MARBU</name>